<dbReference type="EMBL" id="CP013099">
    <property type="protein sequence ID" value="ALP54618.1"/>
    <property type="molecule type" value="Genomic_DNA"/>
</dbReference>
<comment type="subcellular location">
    <subcellularLocation>
        <location evidence="1 12">Cell inner membrane</location>
        <topology evidence="1 12">Multi-pass membrane protein</topology>
    </subcellularLocation>
</comment>
<evidence type="ECO:0000256" key="3">
    <source>
        <dbReference type="ARBA" id="ARBA00011350"/>
    </source>
</evidence>
<feature type="domain" description="ABC transmembrane type-2" evidence="13">
    <location>
        <begin position="30"/>
        <end position="256"/>
    </location>
</feature>
<keyword evidence="4 12" id="KW-0813">Transport</keyword>
<dbReference type="PANTHER" id="PTHR43229:SF2">
    <property type="entry name" value="NODULATION PROTEIN J"/>
    <property type="match status" value="1"/>
</dbReference>
<dbReference type="KEGG" id="tee:Tel_16475"/>
<dbReference type="GO" id="GO:0015772">
    <property type="term" value="P:oligosaccharide transport"/>
    <property type="evidence" value="ECO:0007669"/>
    <property type="project" value="InterPro"/>
</dbReference>
<gene>
    <name evidence="14" type="ORF">Tel_16475</name>
</gene>
<protein>
    <recommendedName>
        <fullName evidence="12">Transport permease protein</fullName>
    </recommendedName>
</protein>
<reference evidence="14" key="1">
    <citation type="submission" date="2015-10" db="EMBL/GenBank/DDBJ databases">
        <title>Description of Candidatus Tenderia electrophaga gen. nov, sp. nov., an Uncultivated Electroautotroph from a Biocathode Enrichment.</title>
        <authorList>
            <person name="Eddie B.J."/>
            <person name="Malanoski A.P."/>
            <person name="Wang Z."/>
            <person name="Hall R.J."/>
            <person name="Oh S.D."/>
            <person name="Heiner C."/>
            <person name="Lin B."/>
            <person name="Strycharz-Glaven S.M."/>
        </authorList>
    </citation>
    <scope>NUCLEOTIDE SEQUENCE [LARGE SCALE GENOMIC DNA]</scope>
    <source>
        <strain evidence="14">NRL1</strain>
    </source>
</reference>
<evidence type="ECO:0000256" key="7">
    <source>
        <dbReference type="ARBA" id="ARBA00022519"/>
    </source>
</evidence>
<dbReference type="PIRSF" id="PIRSF006648">
    <property type="entry name" value="DrrB"/>
    <property type="match status" value="1"/>
</dbReference>
<feature type="transmembrane region" description="Helical" evidence="12">
    <location>
        <begin position="175"/>
        <end position="194"/>
    </location>
</feature>
<dbReference type="InterPro" id="IPR005981">
    <property type="entry name" value="ABC_transptNodJ"/>
</dbReference>
<feature type="transmembrane region" description="Helical" evidence="12">
    <location>
        <begin position="231"/>
        <end position="253"/>
    </location>
</feature>
<evidence type="ECO:0000259" key="13">
    <source>
        <dbReference type="PROSITE" id="PS51012"/>
    </source>
</evidence>
<keyword evidence="5" id="KW-0536">Nodulation</keyword>
<organism evidence="14 15">
    <name type="scientific">Candidatus Tenderia electrophaga</name>
    <dbReference type="NCBI Taxonomy" id="1748243"/>
    <lineage>
        <taxon>Bacteria</taxon>
        <taxon>Pseudomonadati</taxon>
        <taxon>Pseudomonadota</taxon>
        <taxon>Gammaproteobacteria</taxon>
        <taxon>Candidatus Tenderiales</taxon>
        <taxon>Candidatus Tenderiaceae</taxon>
        <taxon>Candidatus Tenderia</taxon>
    </lineage>
</organism>
<sequence length="259" mass="28210">MRDFALPRFSSRCLPVWRRNAQVWLKLSGPSLVGNFGEPLLYLLALGYGLGGFIGEVDGLPYIVFLATGIVCSSAMNTATFECLYSAYTRMKVQETWSAMLAAPLSLDDIVLGETLWAGTKSLISATAILLVAALLGLVEGWQALGVLPLAFLLGCCFGAMALVVTAISPSYDFFLYYFTLVITPMFLLSGVFFPLESVPGWVQAGVQLLPLYHVVELVRPLMTGRPLEGVVVHLLAPLLYGLAALWLALGFLRRRLLI</sequence>
<feature type="transmembrane region" description="Helical" evidence="12">
    <location>
        <begin position="60"/>
        <end position="85"/>
    </location>
</feature>
<keyword evidence="15" id="KW-1185">Reference proteome</keyword>
<evidence type="ECO:0000256" key="2">
    <source>
        <dbReference type="ARBA" id="ARBA00008394"/>
    </source>
</evidence>
<keyword evidence="9 12" id="KW-1133">Transmembrane helix</keyword>
<feature type="transmembrane region" description="Helical" evidence="12">
    <location>
        <begin position="122"/>
        <end position="139"/>
    </location>
</feature>
<dbReference type="PANTHER" id="PTHR43229">
    <property type="entry name" value="NODULATION PROTEIN J"/>
    <property type="match status" value="1"/>
</dbReference>
<feature type="transmembrane region" description="Helical" evidence="12">
    <location>
        <begin position="32"/>
        <end position="54"/>
    </location>
</feature>
<keyword evidence="10 12" id="KW-0472">Membrane</keyword>
<accession>A0A0S2THJ9</accession>
<evidence type="ECO:0000256" key="11">
    <source>
        <dbReference type="ARBA" id="ARBA00025119"/>
    </source>
</evidence>
<evidence type="ECO:0000256" key="4">
    <source>
        <dbReference type="ARBA" id="ARBA00022448"/>
    </source>
</evidence>
<proteinExistence type="inferred from homology"/>
<evidence type="ECO:0000256" key="1">
    <source>
        <dbReference type="ARBA" id="ARBA00004429"/>
    </source>
</evidence>
<dbReference type="PRINTS" id="PR00164">
    <property type="entry name" value="ABC2TRNSPORT"/>
</dbReference>
<dbReference type="STRING" id="1748243.Tel_16475"/>
<keyword evidence="8 12" id="KW-0812">Transmembrane</keyword>
<evidence type="ECO:0000313" key="15">
    <source>
        <dbReference type="Proteomes" id="UP000055136"/>
    </source>
</evidence>
<dbReference type="Pfam" id="PF01061">
    <property type="entry name" value="ABC2_membrane"/>
    <property type="match status" value="1"/>
</dbReference>
<dbReference type="InterPro" id="IPR051784">
    <property type="entry name" value="Nod_factor_ABC_transporter"/>
</dbReference>
<comment type="function">
    <text evidence="11">Part of the ABC transporter complex NodIJ involved in the export of the nodulation factors (Nod factors), the bacterial signal molecules that induce symbiosis and subsequent nodulation induction. Nod factors are LCO (lipo-chitin oligosaccharide), a modified beta-1,4-linked N-acetylglucosamine oligosaccharide. This subunit encodes the transporter.</text>
</comment>
<evidence type="ECO:0000256" key="10">
    <source>
        <dbReference type="ARBA" id="ARBA00023136"/>
    </source>
</evidence>
<evidence type="ECO:0000313" key="14">
    <source>
        <dbReference type="EMBL" id="ALP54618.1"/>
    </source>
</evidence>
<dbReference type="AlphaFoldDB" id="A0A0S2THJ9"/>
<dbReference type="PROSITE" id="PS51012">
    <property type="entry name" value="ABC_TM2"/>
    <property type="match status" value="1"/>
</dbReference>
<keyword evidence="6 12" id="KW-1003">Cell membrane</keyword>
<evidence type="ECO:0000256" key="9">
    <source>
        <dbReference type="ARBA" id="ARBA00022989"/>
    </source>
</evidence>
<comment type="similarity">
    <text evidence="2">Belongs to the ABC-2 integral membrane protein family. Lipooligosaccharide exporter (TC 3.A.1.102) subfamily.</text>
</comment>
<comment type="subunit">
    <text evidence="3">The complex is composed of two ATP-binding proteins (NodI) and two transmembrane proteins (NodJ).</text>
</comment>
<feature type="transmembrane region" description="Helical" evidence="12">
    <location>
        <begin position="145"/>
        <end position="168"/>
    </location>
</feature>
<evidence type="ECO:0000256" key="5">
    <source>
        <dbReference type="ARBA" id="ARBA00022458"/>
    </source>
</evidence>
<dbReference type="InterPro" id="IPR047817">
    <property type="entry name" value="ABC2_TM_bact-type"/>
</dbReference>
<dbReference type="InterPro" id="IPR000412">
    <property type="entry name" value="ABC_2_transport"/>
</dbReference>
<dbReference type="NCBIfam" id="TIGR01291">
    <property type="entry name" value="nodJ"/>
    <property type="match status" value="1"/>
</dbReference>
<name>A0A0S2THJ9_9GAMM</name>
<dbReference type="GO" id="GO:0043190">
    <property type="term" value="C:ATP-binding cassette (ABC) transporter complex"/>
    <property type="evidence" value="ECO:0007669"/>
    <property type="project" value="InterPro"/>
</dbReference>
<keyword evidence="7" id="KW-0997">Cell inner membrane</keyword>
<dbReference type="InterPro" id="IPR013525">
    <property type="entry name" value="ABC2_TM"/>
</dbReference>
<dbReference type="Proteomes" id="UP000055136">
    <property type="component" value="Chromosome"/>
</dbReference>
<evidence type="ECO:0000256" key="8">
    <source>
        <dbReference type="ARBA" id="ARBA00022692"/>
    </source>
</evidence>
<evidence type="ECO:0000256" key="6">
    <source>
        <dbReference type="ARBA" id="ARBA00022475"/>
    </source>
</evidence>
<evidence type="ECO:0000256" key="12">
    <source>
        <dbReference type="RuleBase" id="RU361157"/>
    </source>
</evidence>
<dbReference type="GO" id="GO:0140359">
    <property type="term" value="F:ABC-type transporter activity"/>
    <property type="evidence" value="ECO:0007669"/>
    <property type="project" value="InterPro"/>
</dbReference>